<proteinExistence type="predicted"/>
<comment type="caution">
    <text evidence="1">The sequence shown here is derived from an EMBL/GenBank/DDBJ whole genome shotgun (WGS) entry which is preliminary data.</text>
</comment>
<sequence>MTWVAVERFLCAEDLMHSEQIDEGATPLERCYGALGEYLKHKALKHSDLKMLEIAENLDNIVVQEVREPEYYDLFFACNALQHQLLDAVKRTLVFEGRVCLGVNS</sequence>
<evidence type="ECO:0000313" key="1">
    <source>
        <dbReference type="EMBL" id="KAK4214778.1"/>
    </source>
</evidence>
<dbReference type="AlphaFoldDB" id="A0AAN7B8J1"/>
<organism evidence="1 2">
    <name type="scientific">Rhypophila decipiens</name>
    <dbReference type="NCBI Taxonomy" id="261697"/>
    <lineage>
        <taxon>Eukaryota</taxon>
        <taxon>Fungi</taxon>
        <taxon>Dikarya</taxon>
        <taxon>Ascomycota</taxon>
        <taxon>Pezizomycotina</taxon>
        <taxon>Sordariomycetes</taxon>
        <taxon>Sordariomycetidae</taxon>
        <taxon>Sordariales</taxon>
        <taxon>Naviculisporaceae</taxon>
        <taxon>Rhypophila</taxon>
    </lineage>
</organism>
<keyword evidence="2" id="KW-1185">Reference proteome</keyword>
<gene>
    <name evidence="1" type="ORF">QBC37DRAFT_460770</name>
</gene>
<dbReference type="EMBL" id="MU858088">
    <property type="protein sequence ID" value="KAK4214778.1"/>
    <property type="molecule type" value="Genomic_DNA"/>
</dbReference>
<accession>A0AAN7B8J1</accession>
<protein>
    <submittedName>
        <fullName evidence="1">Uncharacterized protein</fullName>
    </submittedName>
</protein>
<evidence type="ECO:0000313" key="2">
    <source>
        <dbReference type="Proteomes" id="UP001301769"/>
    </source>
</evidence>
<reference evidence="1" key="1">
    <citation type="journal article" date="2023" name="Mol. Phylogenet. Evol.">
        <title>Genome-scale phylogeny and comparative genomics of the fungal order Sordariales.</title>
        <authorList>
            <person name="Hensen N."/>
            <person name="Bonometti L."/>
            <person name="Westerberg I."/>
            <person name="Brannstrom I.O."/>
            <person name="Guillou S."/>
            <person name="Cros-Aarteil S."/>
            <person name="Calhoun S."/>
            <person name="Haridas S."/>
            <person name="Kuo A."/>
            <person name="Mondo S."/>
            <person name="Pangilinan J."/>
            <person name="Riley R."/>
            <person name="LaButti K."/>
            <person name="Andreopoulos B."/>
            <person name="Lipzen A."/>
            <person name="Chen C."/>
            <person name="Yan M."/>
            <person name="Daum C."/>
            <person name="Ng V."/>
            <person name="Clum A."/>
            <person name="Steindorff A."/>
            <person name="Ohm R.A."/>
            <person name="Martin F."/>
            <person name="Silar P."/>
            <person name="Natvig D.O."/>
            <person name="Lalanne C."/>
            <person name="Gautier V."/>
            <person name="Ament-Velasquez S.L."/>
            <person name="Kruys A."/>
            <person name="Hutchinson M.I."/>
            <person name="Powell A.J."/>
            <person name="Barry K."/>
            <person name="Miller A.N."/>
            <person name="Grigoriev I.V."/>
            <person name="Debuchy R."/>
            <person name="Gladieux P."/>
            <person name="Hiltunen Thoren M."/>
            <person name="Johannesson H."/>
        </authorList>
    </citation>
    <scope>NUCLEOTIDE SEQUENCE</scope>
    <source>
        <strain evidence="1">PSN293</strain>
    </source>
</reference>
<reference evidence="1" key="2">
    <citation type="submission" date="2023-05" db="EMBL/GenBank/DDBJ databases">
        <authorList>
            <consortium name="Lawrence Berkeley National Laboratory"/>
            <person name="Steindorff A."/>
            <person name="Hensen N."/>
            <person name="Bonometti L."/>
            <person name="Westerberg I."/>
            <person name="Brannstrom I.O."/>
            <person name="Guillou S."/>
            <person name="Cros-Aarteil S."/>
            <person name="Calhoun S."/>
            <person name="Haridas S."/>
            <person name="Kuo A."/>
            <person name="Mondo S."/>
            <person name="Pangilinan J."/>
            <person name="Riley R."/>
            <person name="Labutti K."/>
            <person name="Andreopoulos B."/>
            <person name="Lipzen A."/>
            <person name="Chen C."/>
            <person name="Yanf M."/>
            <person name="Daum C."/>
            <person name="Ng V."/>
            <person name="Clum A."/>
            <person name="Ohm R."/>
            <person name="Martin F."/>
            <person name="Silar P."/>
            <person name="Natvig D."/>
            <person name="Lalanne C."/>
            <person name="Gautier V."/>
            <person name="Ament-Velasquez S.L."/>
            <person name="Kruys A."/>
            <person name="Hutchinson M.I."/>
            <person name="Powell A.J."/>
            <person name="Barry K."/>
            <person name="Miller A.N."/>
            <person name="Grigoriev I.V."/>
            <person name="Debuchy R."/>
            <person name="Gladieux P."/>
            <person name="Thoren M.H."/>
            <person name="Johannesson H."/>
        </authorList>
    </citation>
    <scope>NUCLEOTIDE SEQUENCE</scope>
    <source>
        <strain evidence="1">PSN293</strain>
    </source>
</reference>
<name>A0AAN7B8J1_9PEZI</name>
<dbReference type="Proteomes" id="UP001301769">
    <property type="component" value="Unassembled WGS sequence"/>
</dbReference>